<dbReference type="EMBL" id="VSSQ01113357">
    <property type="protein sequence ID" value="MPN49791.1"/>
    <property type="molecule type" value="Genomic_DNA"/>
</dbReference>
<proteinExistence type="predicted"/>
<name>A0A645IEN2_9ZZZZ</name>
<gene>
    <name evidence="2" type="ORF">SDC9_197413</name>
</gene>
<feature type="region of interest" description="Disordered" evidence="1">
    <location>
        <begin position="1"/>
        <end position="33"/>
    </location>
</feature>
<comment type="caution">
    <text evidence="2">The sequence shown here is derived from an EMBL/GenBank/DDBJ whole genome shotgun (WGS) entry which is preliminary data.</text>
</comment>
<reference evidence="2" key="1">
    <citation type="submission" date="2019-08" db="EMBL/GenBank/DDBJ databases">
        <authorList>
            <person name="Kucharzyk K."/>
            <person name="Murdoch R.W."/>
            <person name="Higgins S."/>
            <person name="Loffler F."/>
        </authorList>
    </citation>
    <scope>NUCLEOTIDE SEQUENCE</scope>
</reference>
<organism evidence="2">
    <name type="scientific">bioreactor metagenome</name>
    <dbReference type="NCBI Taxonomy" id="1076179"/>
    <lineage>
        <taxon>unclassified sequences</taxon>
        <taxon>metagenomes</taxon>
        <taxon>ecological metagenomes</taxon>
    </lineage>
</organism>
<evidence type="ECO:0000256" key="1">
    <source>
        <dbReference type="SAM" id="MobiDB-lite"/>
    </source>
</evidence>
<protein>
    <submittedName>
        <fullName evidence="2">Uncharacterized protein</fullName>
    </submittedName>
</protein>
<feature type="region of interest" description="Disordered" evidence="1">
    <location>
        <begin position="126"/>
        <end position="146"/>
    </location>
</feature>
<feature type="region of interest" description="Disordered" evidence="1">
    <location>
        <begin position="63"/>
        <end position="92"/>
    </location>
</feature>
<dbReference type="AlphaFoldDB" id="A0A645IEN2"/>
<sequence>MIRRKGRLVGTQRGNLDDTPNPGLGAGGKERDGGVTVQRLEGLLPGLPDDADAVDHGVDVAQGWQPAGRGGHVPEVDPGLPRRRNDTMTGLRQDGCDIATDEAAGAGEQDVHGALWKVSAISITRPSRLPTSHKPISSPPRVAIRP</sequence>
<evidence type="ECO:0000313" key="2">
    <source>
        <dbReference type="EMBL" id="MPN49791.1"/>
    </source>
</evidence>
<accession>A0A645IEN2</accession>